<evidence type="ECO:0000256" key="4">
    <source>
        <dbReference type="ARBA" id="ARBA00022859"/>
    </source>
</evidence>
<gene>
    <name evidence="8" type="ORF">MATL_G00252860</name>
</gene>
<protein>
    <submittedName>
        <fullName evidence="8">Uncharacterized protein</fullName>
    </submittedName>
</protein>
<keyword evidence="3" id="KW-0399">Innate immunity</keyword>
<dbReference type="PROSITE" id="PS50209">
    <property type="entry name" value="CARD"/>
    <property type="match status" value="1"/>
</dbReference>
<evidence type="ECO:0000259" key="7">
    <source>
        <dbReference type="PROSITE" id="PS51830"/>
    </source>
</evidence>
<organism evidence="8 9">
    <name type="scientific">Megalops atlanticus</name>
    <name type="common">Tarpon</name>
    <name type="synonym">Clupea gigantea</name>
    <dbReference type="NCBI Taxonomy" id="7932"/>
    <lineage>
        <taxon>Eukaryota</taxon>
        <taxon>Metazoa</taxon>
        <taxon>Chordata</taxon>
        <taxon>Craniata</taxon>
        <taxon>Vertebrata</taxon>
        <taxon>Euteleostomi</taxon>
        <taxon>Actinopterygii</taxon>
        <taxon>Neopterygii</taxon>
        <taxon>Teleostei</taxon>
        <taxon>Elopiformes</taxon>
        <taxon>Megalopidae</taxon>
        <taxon>Megalops</taxon>
    </lineage>
</organism>
<name>A0A9D3T039_MEGAT</name>
<feature type="domain" description="FIIND" evidence="7">
    <location>
        <begin position="8"/>
        <end position="277"/>
    </location>
</feature>
<dbReference type="Pfam" id="PF13553">
    <property type="entry name" value="FIIND"/>
    <property type="match status" value="1"/>
</dbReference>
<dbReference type="SUPFAM" id="SSF47986">
    <property type="entry name" value="DEATH domain"/>
    <property type="match status" value="1"/>
</dbReference>
<evidence type="ECO:0000313" key="8">
    <source>
        <dbReference type="EMBL" id="KAG7455086.1"/>
    </source>
</evidence>
<dbReference type="GO" id="GO:0005829">
    <property type="term" value="C:cytosol"/>
    <property type="evidence" value="ECO:0007669"/>
    <property type="project" value="UniProtKB-SubCell"/>
</dbReference>
<dbReference type="InterPro" id="IPR025307">
    <property type="entry name" value="FIIND_dom"/>
</dbReference>
<dbReference type="GO" id="GO:0006954">
    <property type="term" value="P:inflammatory response"/>
    <property type="evidence" value="ECO:0007669"/>
    <property type="project" value="UniProtKB-KW"/>
</dbReference>
<comment type="caution">
    <text evidence="8">The sequence shown here is derived from an EMBL/GenBank/DDBJ whole genome shotgun (WGS) entry which is preliminary data.</text>
</comment>
<keyword evidence="2" id="KW-0963">Cytoplasm</keyword>
<dbReference type="InterPro" id="IPR033516">
    <property type="entry name" value="CARD8/ASC/NALP1_CARD"/>
</dbReference>
<reference evidence="8" key="1">
    <citation type="submission" date="2021-01" db="EMBL/GenBank/DDBJ databases">
        <authorList>
            <person name="Zahm M."/>
            <person name="Roques C."/>
            <person name="Cabau C."/>
            <person name="Klopp C."/>
            <person name="Donnadieu C."/>
            <person name="Jouanno E."/>
            <person name="Lampietro C."/>
            <person name="Louis A."/>
            <person name="Herpin A."/>
            <person name="Echchiki A."/>
            <person name="Berthelot C."/>
            <person name="Parey E."/>
            <person name="Roest-Crollius H."/>
            <person name="Braasch I."/>
            <person name="Postlethwait J."/>
            <person name="Bobe J."/>
            <person name="Montfort J."/>
            <person name="Bouchez O."/>
            <person name="Begum T."/>
            <person name="Mejri S."/>
            <person name="Adams A."/>
            <person name="Chen W.-J."/>
            <person name="Guiguen Y."/>
        </authorList>
    </citation>
    <scope>NUCLEOTIDE SEQUENCE</scope>
    <source>
        <strain evidence="8">YG-15Mar2019-1</strain>
        <tissue evidence="8">Brain</tissue>
    </source>
</reference>
<dbReference type="PROSITE" id="PS51830">
    <property type="entry name" value="FIIND"/>
    <property type="match status" value="1"/>
</dbReference>
<accession>A0A9D3T039</accession>
<keyword evidence="9" id="KW-1185">Reference proteome</keyword>
<dbReference type="Pfam" id="PF23679">
    <property type="entry name" value="UPA-FIIND"/>
    <property type="match status" value="1"/>
</dbReference>
<dbReference type="GO" id="GO:0045087">
    <property type="term" value="P:innate immune response"/>
    <property type="evidence" value="ECO:0007669"/>
    <property type="project" value="UniProtKB-KW"/>
</dbReference>
<feature type="domain" description="CARD" evidence="6">
    <location>
        <begin position="279"/>
        <end position="363"/>
    </location>
</feature>
<dbReference type="GO" id="GO:0042981">
    <property type="term" value="P:regulation of apoptotic process"/>
    <property type="evidence" value="ECO:0007669"/>
    <property type="project" value="InterPro"/>
</dbReference>
<evidence type="ECO:0000259" key="6">
    <source>
        <dbReference type="PROSITE" id="PS50209"/>
    </source>
</evidence>
<comment type="subcellular location">
    <subcellularLocation>
        <location evidence="1">Cytoplasm</location>
        <location evidence="1">Cytosol</location>
    </subcellularLocation>
</comment>
<dbReference type="InterPro" id="IPR001315">
    <property type="entry name" value="CARD"/>
</dbReference>
<evidence type="ECO:0000313" key="9">
    <source>
        <dbReference type="Proteomes" id="UP001046870"/>
    </source>
</evidence>
<dbReference type="EMBL" id="JAFDVH010000024">
    <property type="protein sequence ID" value="KAG7455086.1"/>
    <property type="molecule type" value="Genomic_DNA"/>
</dbReference>
<proteinExistence type="predicted"/>
<dbReference type="Proteomes" id="UP001046870">
    <property type="component" value="Chromosome 24"/>
</dbReference>
<dbReference type="Gene3D" id="1.10.533.10">
    <property type="entry name" value="Death Domain, Fas"/>
    <property type="match status" value="1"/>
</dbReference>
<dbReference type="InterPro" id="IPR011029">
    <property type="entry name" value="DEATH-like_dom_sf"/>
</dbReference>
<dbReference type="InterPro" id="IPR051249">
    <property type="entry name" value="NLRP_Inflammasome"/>
</dbReference>
<dbReference type="OrthoDB" id="8891580at2759"/>
<sequence>MCLSLLQDPTHKIKFTPEIDHSNGKITYRYHSTHAVQFECSVTGLVFVMEMVGEVQYSTALWDTSLLTATGQQPAGPLFNIICPQGSVSELHLPHCEVLSGDKCDFLSVAHVDGDSMEMLQPLEVTDTHVRVKVRGFSSFGLIKSPSHSSIKGQVLLFLRQPDGDILNVLLLPRNIPISEVEPQQRGGLHIQVSSNCDLTPDRTYKLSCQNHRTQPKSAPFDCEYGPNYHPTFEVFLDMPVREMNLRLQERALKWSEVWTRLIRLPVPAPPAPPLPADSFIDQHMDNLIQRVTLVKPFADTLLSKGLIQEEAYAKICAAQTSQEKMRELFQVLRAGGPEVKSTFYTLLTEKEPYLVKDLGAASVRRV</sequence>
<evidence type="ECO:0000256" key="2">
    <source>
        <dbReference type="ARBA" id="ARBA00022490"/>
    </source>
</evidence>
<keyword evidence="5" id="KW-0395">Inflammatory response</keyword>
<evidence type="ECO:0000256" key="5">
    <source>
        <dbReference type="ARBA" id="ARBA00023198"/>
    </source>
</evidence>
<dbReference type="FunFam" id="1.10.533.10:FF:000013">
    <property type="entry name" value="Apoptosis-associated speck-like protein containing a CARD"/>
    <property type="match status" value="1"/>
</dbReference>
<keyword evidence="4" id="KW-0391">Immunity</keyword>
<evidence type="ECO:0000256" key="1">
    <source>
        <dbReference type="ARBA" id="ARBA00004514"/>
    </source>
</evidence>
<dbReference type="CDD" id="cd08330">
    <property type="entry name" value="CARD_ASC_NALP1"/>
    <property type="match status" value="1"/>
</dbReference>
<dbReference type="Pfam" id="PF00619">
    <property type="entry name" value="CARD"/>
    <property type="match status" value="1"/>
</dbReference>
<dbReference type="AlphaFoldDB" id="A0A9D3T039"/>
<evidence type="ECO:0000256" key="3">
    <source>
        <dbReference type="ARBA" id="ARBA00022588"/>
    </source>
</evidence>
<dbReference type="PANTHER" id="PTHR46985:SF2">
    <property type="entry name" value="APOPTOSIS-ASSOCIATED SPECK-LIKE PROTEIN CONTAINING A CARD"/>
    <property type="match status" value="1"/>
</dbReference>
<dbReference type="PANTHER" id="PTHR46985">
    <property type="entry name" value="NACHT, LRR AND PYD DOMAINS-CONTAINING PROTEIN 1"/>
    <property type="match status" value="1"/>
</dbReference>